<organism evidence="2 3">
    <name type="scientific">Cyclobacterium jeungdonense</name>
    <dbReference type="NCBI Taxonomy" id="708087"/>
    <lineage>
        <taxon>Bacteria</taxon>
        <taxon>Pseudomonadati</taxon>
        <taxon>Bacteroidota</taxon>
        <taxon>Cytophagia</taxon>
        <taxon>Cytophagales</taxon>
        <taxon>Cyclobacteriaceae</taxon>
        <taxon>Cyclobacterium</taxon>
    </lineage>
</organism>
<dbReference type="GO" id="GO:0016491">
    <property type="term" value="F:oxidoreductase activity"/>
    <property type="evidence" value="ECO:0007669"/>
    <property type="project" value="UniProtKB-KW"/>
</dbReference>
<proteinExistence type="predicted"/>
<dbReference type="Proteomes" id="UP001236663">
    <property type="component" value="Unassembled WGS sequence"/>
</dbReference>
<sequence>MDLYTNGNLDQLRKRLDAPADAAAADLIQDPQLVSIINSWNIIPETIPETFPDTLRSFFQIFLQPPPLVDPHQIRRTQGFFEINAALILSLLGFYSLPYTYAFADGAEVLVRSKKILDNPGKRLSETALFVLECYRPDAFLGDKNVLLVLAKVRLIHALSRIFIDKYARDWNPGWGKPINQEDMLATNLTFSLLVSRGMERSGVSVSKEQRDGLLQYWALVGYYMGIDPAFLPHTSKEAFELERLIRKRHLKSSPAGKKLVKSLLRFYQQELIRPELAPFMEAILAFYMGGEMSQVLGIHKASLIPDWVFRSLSNSGLFSVGSGPSRFSLLYQQFVIQSKKSLGTAVSISLPSLQ</sequence>
<gene>
    <name evidence="2" type="ORF">QWZ15_14800</name>
</gene>
<protein>
    <submittedName>
        <fullName evidence="2">Oxygenase MpaB family protein</fullName>
        <ecNumber evidence="2">1.-.-.-</ecNumber>
    </submittedName>
</protein>
<evidence type="ECO:0000313" key="2">
    <source>
        <dbReference type="EMBL" id="MDN3689105.1"/>
    </source>
</evidence>
<keyword evidence="2" id="KW-0560">Oxidoreductase</keyword>
<dbReference type="EMBL" id="JAUFQS010000018">
    <property type="protein sequence ID" value="MDN3689105.1"/>
    <property type="molecule type" value="Genomic_DNA"/>
</dbReference>
<dbReference type="InterPro" id="IPR037473">
    <property type="entry name" value="Lcp-like"/>
</dbReference>
<accession>A0ABT8C9C0</accession>
<keyword evidence="3" id="KW-1185">Reference proteome</keyword>
<dbReference type="RefSeq" id="WP_240459435.1">
    <property type="nucleotide sequence ID" value="NZ_JAUFQS010000018.1"/>
</dbReference>
<feature type="domain" description="ER-bound oxygenase mpaB/mpaB'/Rubber oxygenase catalytic" evidence="1">
    <location>
        <begin position="112"/>
        <end position="300"/>
    </location>
</feature>
<dbReference type="PANTHER" id="PTHR37539:SF1">
    <property type="entry name" value="ER-BOUND OXYGENASE MPAB_MPAB'_RUBBER OXYGENASE CATALYTIC DOMAIN-CONTAINING PROTEIN"/>
    <property type="match status" value="1"/>
</dbReference>
<dbReference type="EC" id="1.-.-.-" evidence="2"/>
<name>A0ABT8C9C0_9BACT</name>
<dbReference type="InterPro" id="IPR018713">
    <property type="entry name" value="MPAB/Lcp_cat_dom"/>
</dbReference>
<reference evidence="3" key="1">
    <citation type="journal article" date="2019" name="Int. J. Syst. Evol. Microbiol.">
        <title>The Global Catalogue of Microorganisms (GCM) 10K type strain sequencing project: providing services to taxonomists for standard genome sequencing and annotation.</title>
        <authorList>
            <consortium name="The Broad Institute Genomics Platform"/>
            <consortium name="The Broad Institute Genome Sequencing Center for Infectious Disease"/>
            <person name="Wu L."/>
            <person name="Ma J."/>
        </authorList>
    </citation>
    <scope>NUCLEOTIDE SEQUENCE [LARGE SCALE GENOMIC DNA]</scope>
    <source>
        <strain evidence="3">CECT 7706</strain>
    </source>
</reference>
<dbReference type="Pfam" id="PF09995">
    <property type="entry name" value="MPAB_Lcp_cat"/>
    <property type="match status" value="1"/>
</dbReference>
<dbReference type="PANTHER" id="PTHR37539">
    <property type="entry name" value="SECRETED PROTEIN-RELATED"/>
    <property type="match status" value="1"/>
</dbReference>
<evidence type="ECO:0000313" key="3">
    <source>
        <dbReference type="Proteomes" id="UP001236663"/>
    </source>
</evidence>
<evidence type="ECO:0000259" key="1">
    <source>
        <dbReference type="Pfam" id="PF09995"/>
    </source>
</evidence>
<comment type="caution">
    <text evidence="2">The sequence shown here is derived from an EMBL/GenBank/DDBJ whole genome shotgun (WGS) entry which is preliminary data.</text>
</comment>